<dbReference type="AlphaFoldDB" id="A0A3P3DEB1"/>
<keyword evidence="1" id="KW-0472">Membrane</keyword>
<comment type="caution">
    <text evidence="1">Lacks conserved residue(s) required for the propagation of feature annotation.</text>
</comment>
<name>A0A3P3DEB1_9RHOB</name>
<comment type="caution">
    <text evidence="3">The sequence shown here is derived from an EMBL/GenBank/DDBJ whole genome shotgun (WGS) entry which is preliminary data.</text>
</comment>
<accession>A0A3P3DEB1</accession>
<keyword evidence="1" id="KW-0998">Cell outer membrane</keyword>
<dbReference type="GO" id="GO:1990351">
    <property type="term" value="C:transporter complex"/>
    <property type="evidence" value="ECO:0007669"/>
    <property type="project" value="TreeGrafter"/>
</dbReference>
<feature type="signal peptide" evidence="1">
    <location>
        <begin position="1"/>
        <end position="23"/>
    </location>
</feature>
<comment type="subunit">
    <text evidence="1">Component of the lipopolysaccharide transport and assembly complex.</text>
</comment>
<dbReference type="Pfam" id="PF04453">
    <property type="entry name" value="LptD"/>
    <property type="match status" value="1"/>
</dbReference>
<keyword evidence="1" id="KW-0732">Signal</keyword>
<gene>
    <name evidence="1" type="primary">lptD</name>
    <name evidence="3" type="ORF">EG244_14350</name>
</gene>
<dbReference type="GO" id="GO:0043165">
    <property type="term" value="P:Gram-negative-bacterium-type cell outer membrane assembly"/>
    <property type="evidence" value="ECO:0007669"/>
    <property type="project" value="UniProtKB-UniRule"/>
</dbReference>
<reference evidence="3 4" key="1">
    <citation type="submission" date="2018-11" db="EMBL/GenBank/DDBJ databases">
        <title>Gemmobacter sp. nov., YIM 102744-1 draft genome.</title>
        <authorList>
            <person name="Li G."/>
            <person name="Jiang Y."/>
        </authorList>
    </citation>
    <scope>NUCLEOTIDE SEQUENCE [LARGE SCALE GENOMIC DNA]</scope>
    <source>
        <strain evidence="3 4">YIM 102744-1</strain>
    </source>
</reference>
<evidence type="ECO:0000259" key="2">
    <source>
        <dbReference type="Pfam" id="PF04453"/>
    </source>
</evidence>
<dbReference type="InterPro" id="IPR050218">
    <property type="entry name" value="LptD"/>
</dbReference>
<proteinExistence type="inferred from homology"/>
<dbReference type="GO" id="GO:0015920">
    <property type="term" value="P:lipopolysaccharide transport"/>
    <property type="evidence" value="ECO:0007669"/>
    <property type="project" value="InterPro"/>
</dbReference>
<dbReference type="RefSeq" id="WP_124965682.1">
    <property type="nucleotide sequence ID" value="NZ_RRAZ01000022.1"/>
</dbReference>
<organism evidence="3 4">
    <name type="scientific">Falsigemmobacter faecalis</name>
    <dbReference type="NCBI Taxonomy" id="2488730"/>
    <lineage>
        <taxon>Bacteria</taxon>
        <taxon>Pseudomonadati</taxon>
        <taxon>Pseudomonadota</taxon>
        <taxon>Alphaproteobacteria</taxon>
        <taxon>Rhodobacterales</taxon>
        <taxon>Paracoccaceae</taxon>
        <taxon>Falsigemmobacter</taxon>
    </lineage>
</organism>
<feature type="chain" id="PRO_5018340872" description="LPS-assembly protein LptD" evidence="1">
    <location>
        <begin position="24"/>
        <end position="710"/>
    </location>
</feature>
<protein>
    <recommendedName>
        <fullName evidence="1">LPS-assembly protein LptD</fullName>
    </recommendedName>
</protein>
<keyword evidence="4" id="KW-1185">Reference proteome</keyword>
<evidence type="ECO:0000313" key="3">
    <source>
        <dbReference type="EMBL" id="RRH72613.1"/>
    </source>
</evidence>
<dbReference type="GO" id="GO:0009279">
    <property type="term" value="C:cell outer membrane"/>
    <property type="evidence" value="ECO:0007669"/>
    <property type="project" value="UniProtKB-SubCell"/>
</dbReference>
<dbReference type="EMBL" id="RRAZ01000022">
    <property type="protein sequence ID" value="RRH72613.1"/>
    <property type="molecule type" value="Genomic_DNA"/>
</dbReference>
<comment type="function">
    <text evidence="1">Involved in the assembly of lipopolysaccharide (LPS) at the surface of the outer membrane.</text>
</comment>
<dbReference type="HAMAP" id="MF_01411">
    <property type="entry name" value="LPS_assembly_LptD"/>
    <property type="match status" value="1"/>
</dbReference>
<dbReference type="OrthoDB" id="9760225at2"/>
<evidence type="ECO:0000256" key="1">
    <source>
        <dbReference type="HAMAP-Rule" id="MF_01411"/>
    </source>
</evidence>
<comment type="similarity">
    <text evidence="1">Belongs to the LptD family.</text>
</comment>
<dbReference type="InterPro" id="IPR007543">
    <property type="entry name" value="LptD_C"/>
</dbReference>
<feature type="domain" description="LptD C-terminal" evidence="2">
    <location>
        <begin position="274"/>
        <end position="616"/>
    </location>
</feature>
<sequence length="710" mass="78331" precursor="true">MRPALRRLILSSALVAATALSTAAQQSDPATLVADQVQLTGTSTLIAKGGVEVIHKGAVLRATEVRYDSTTGGLEILGPITLTEPDGTVVLASAAELSADLRNGILQSARVVMDRQLQLAASEMQRVEGRHTVLSRAVASSCQICADNPTPLWEIRAQRIIHDQLERQIYFDNAQLRMFGVPVAYLPHFRMPDPSLDRARGILSPRLISTSRLGFGIEVPYFIPLGSSRDLTLLPLLASKDVQSLGMRYRQAFRTGQIELNGAASRDQSLSRGRGWLAATGSFTLPRGFYLYFSGRVVSDDAYLRDYDLSEDDRLDSTLQIGRVRRDELIEARLRHSHSIREGEANSRLPQLIADLDWQRRFDAPGIGGKLTFGINIHSHRRSSDENILGRDMSQARLSLLWRRDWLLPQGILAAAELGTAVDLNRVSQDSRYSSRVYTATPMMRAELRWPWARTGATGISDVLEPVVEMVWSRQHNAGDIPNSDSELVEFDEGNLFGFSRFPGYDRREGGRRINAGVSWTRIYPGGTSLIASAGRVFRFSGYDQFSPVSGLNGDRSSWVSALHLQTANGIRFQGRATFDDSFDLSRGELRMGIARARYGLDASWIWADADPSENRLVDTSEWSLDGRVKLASNWTALASGRYDFGVNEATRAGVGLEYLNECLKVEMALTRKFSGTAAIRPSTNFSLSMDLLGFGGRPSGSAATRSCSF</sequence>
<dbReference type="InterPro" id="IPR020889">
    <property type="entry name" value="LipoPS_assembly_LptD"/>
</dbReference>
<dbReference type="PANTHER" id="PTHR30189:SF1">
    <property type="entry name" value="LPS-ASSEMBLY PROTEIN LPTD"/>
    <property type="match status" value="1"/>
</dbReference>
<dbReference type="Proteomes" id="UP000282125">
    <property type="component" value="Unassembled WGS sequence"/>
</dbReference>
<evidence type="ECO:0000313" key="4">
    <source>
        <dbReference type="Proteomes" id="UP000282125"/>
    </source>
</evidence>
<comment type="subcellular location">
    <subcellularLocation>
        <location evidence="1">Cell outer membrane</location>
    </subcellularLocation>
</comment>
<dbReference type="PANTHER" id="PTHR30189">
    <property type="entry name" value="LPS-ASSEMBLY PROTEIN"/>
    <property type="match status" value="1"/>
</dbReference>